<name>A0A5C6CT63_9BACT</name>
<gene>
    <name evidence="1" type="ORF">Pla144_25570</name>
</gene>
<dbReference type="Proteomes" id="UP000318437">
    <property type="component" value="Unassembled WGS sequence"/>
</dbReference>
<evidence type="ECO:0000313" key="1">
    <source>
        <dbReference type="EMBL" id="TWU27780.1"/>
    </source>
</evidence>
<accession>A0A5C6CT63</accession>
<reference evidence="1 2" key="1">
    <citation type="submission" date="2019-02" db="EMBL/GenBank/DDBJ databases">
        <title>Deep-cultivation of Planctomycetes and their phenomic and genomic characterization uncovers novel biology.</title>
        <authorList>
            <person name="Wiegand S."/>
            <person name="Jogler M."/>
            <person name="Boedeker C."/>
            <person name="Pinto D."/>
            <person name="Vollmers J."/>
            <person name="Rivas-Marin E."/>
            <person name="Kohn T."/>
            <person name="Peeters S.H."/>
            <person name="Heuer A."/>
            <person name="Rast P."/>
            <person name="Oberbeckmann S."/>
            <person name="Bunk B."/>
            <person name="Jeske O."/>
            <person name="Meyerdierks A."/>
            <person name="Storesund J.E."/>
            <person name="Kallscheuer N."/>
            <person name="Luecker S."/>
            <person name="Lage O.M."/>
            <person name="Pohl T."/>
            <person name="Merkel B.J."/>
            <person name="Hornburger P."/>
            <person name="Mueller R.-W."/>
            <person name="Bruemmer F."/>
            <person name="Labrenz M."/>
            <person name="Spormann A.M."/>
            <person name="Op Den Camp H."/>
            <person name="Overmann J."/>
            <person name="Amann R."/>
            <person name="Jetten M.S.M."/>
            <person name="Mascher T."/>
            <person name="Medema M.H."/>
            <person name="Devos D.P."/>
            <person name="Kaster A.-K."/>
            <person name="Ovreas L."/>
            <person name="Rohde M."/>
            <person name="Galperin M.Y."/>
            <person name="Jogler C."/>
        </authorList>
    </citation>
    <scope>NUCLEOTIDE SEQUENCE [LARGE SCALE GENOMIC DNA]</scope>
    <source>
        <strain evidence="1 2">Pla144</strain>
    </source>
</reference>
<dbReference type="EMBL" id="SJPS01000003">
    <property type="protein sequence ID" value="TWU27780.1"/>
    <property type="molecule type" value="Genomic_DNA"/>
</dbReference>
<organism evidence="1 2">
    <name type="scientific">Bythopirellula polymerisocia</name>
    <dbReference type="NCBI Taxonomy" id="2528003"/>
    <lineage>
        <taxon>Bacteria</taxon>
        <taxon>Pseudomonadati</taxon>
        <taxon>Planctomycetota</taxon>
        <taxon>Planctomycetia</taxon>
        <taxon>Pirellulales</taxon>
        <taxon>Lacipirellulaceae</taxon>
        <taxon>Bythopirellula</taxon>
    </lineage>
</organism>
<keyword evidence="2" id="KW-1185">Reference proteome</keyword>
<dbReference type="AlphaFoldDB" id="A0A5C6CT63"/>
<dbReference type="RefSeq" id="WP_146450939.1">
    <property type="nucleotide sequence ID" value="NZ_SJPS01000003.1"/>
</dbReference>
<proteinExistence type="predicted"/>
<evidence type="ECO:0000313" key="2">
    <source>
        <dbReference type="Proteomes" id="UP000318437"/>
    </source>
</evidence>
<comment type="caution">
    <text evidence="1">The sequence shown here is derived from an EMBL/GenBank/DDBJ whole genome shotgun (WGS) entry which is preliminary data.</text>
</comment>
<dbReference type="OrthoDB" id="283983at2"/>
<protein>
    <submittedName>
        <fullName evidence="1">Uncharacterized protein</fullName>
    </submittedName>
</protein>
<sequence>MSFLPPARYSLWKGNLVLAISIFVLSGTIPEQTLIAKETAGAQGEASKSDRSKLLLKYGDGKPDGKKSIAGAGEMIRFELPEEKGKVRALRVHGARYGYPQPPKEDVEISLLGEDMTEVLHTELVPYSLFKRVKKGRWTYLPFRDNVEVPQKFWVVLNFNAEKTKGVYVSYDTSTMGEYSRIGLTEEDARETDFAGDWMIQVLLAN</sequence>